<dbReference type="PROSITE" id="PS50096">
    <property type="entry name" value="IQ"/>
    <property type="match status" value="3"/>
</dbReference>
<evidence type="ECO:0000256" key="1">
    <source>
        <dbReference type="ARBA" id="ARBA00004496"/>
    </source>
</evidence>
<dbReference type="AlphaFoldDB" id="A0A1B6JS16"/>
<dbReference type="GO" id="GO:0051295">
    <property type="term" value="P:establishment of meiotic spindle localization"/>
    <property type="evidence" value="ECO:0007669"/>
    <property type="project" value="TreeGrafter"/>
</dbReference>
<dbReference type="GO" id="GO:0005737">
    <property type="term" value="C:cytoplasm"/>
    <property type="evidence" value="ECO:0007669"/>
    <property type="project" value="UniProtKB-SubCell"/>
</dbReference>
<feature type="non-terminal residue" evidence="5">
    <location>
        <position position="1"/>
    </location>
</feature>
<comment type="subcellular location">
    <subcellularLocation>
        <location evidence="1">Cytoplasm</location>
    </subcellularLocation>
</comment>
<organism evidence="5">
    <name type="scientific">Homalodisca liturata</name>
    <dbReference type="NCBI Taxonomy" id="320908"/>
    <lineage>
        <taxon>Eukaryota</taxon>
        <taxon>Metazoa</taxon>
        <taxon>Ecdysozoa</taxon>
        <taxon>Arthropoda</taxon>
        <taxon>Hexapoda</taxon>
        <taxon>Insecta</taxon>
        <taxon>Pterygota</taxon>
        <taxon>Neoptera</taxon>
        <taxon>Paraneoptera</taxon>
        <taxon>Hemiptera</taxon>
        <taxon>Auchenorrhyncha</taxon>
        <taxon>Membracoidea</taxon>
        <taxon>Cicadellidae</taxon>
        <taxon>Cicadellinae</taxon>
        <taxon>Proconiini</taxon>
        <taxon>Homalodisca</taxon>
    </lineage>
</organism>
<proteinExistence type="predicted"/>
<dbReference type="Pfam" id="PF00612">
    <property type="entry name" value="IQ"/>
    <property type="match status" value="3"/>
</dbReference>
<dbReference type="CDD" id="cd23767">
    <property type="entry name" value="IQCD"/>
    <property type="match status" value="2"/>
</dbReference>
<name>A0A1B6JS16_9HEMI</name>
<evidence type="ECO:0008006" key="6">
    <source>
        <dbReference type="Google" id="ProtNLM"/>
    </source>
</evidence>
<evidence type="ECO:0000313" key="5">
    <source>
        <dbReference type="EMBL" id="JAT01992.1"/>
    </source>
</evidence>
<keyword evidence="3" id="KW-0677">Repeat</keyword>
<accession>A0A1B6JS16</accession>
<evidence type="ECO:0000256" key="4">
    <source>
        <dbReference type="ARBA" id="ARBA00022860"/>
    </source>
</evidence>
<protein>
    <recommendedName>
        <fullName evidence="6">Spermatogenesis-associated protein 17</fullName>
    </recommendedName>
</protein>
<dbReference type="GO" id="GO:0007051">
    <property type="term" value="P:spindle organization"/>
    <property type="evidence" value="ECO:0007669"/>
    <property type="project" value="TreeGrafter"/>
</dbReference>
<dbReference type="GO" id="GO:0005516">
    <property type="term" value="F:calmodulin binding"/>
    <property type="evidence" value="ECO:0007669"/>
    <property type="project" value="UniProtKB-KW"/>
</dbReference>
<dbReference type="PANTHER" id="PTHR22706:SF1">
    <property type="entry name" value="ASSEMBLY FACTOR FOR SPINDLE MICROTUBULES"/>
    <property type="match status" value="1"/>
</dbReference>
<gene>
    <name evidence="5" type="ORF">g.8974</name>
</gene>
<keyword evidence="4" id="KW-0112">Calmodulin-binding</keyword>
<dbReference type="InterPro" id="IPR000048">
    <property type="entry name" value="IQ_motif_EF-hand-BS"/>
</dbReference>
<evidence type="ECO:0000256" key="3">
    <source>
        <dbReference type="ARBA" id="ARBA00022737"/>
    </source>
</evidence>
<dbReference type="SUPFAM" id="SSF52540">
    <property type="entry name" value="P-loop containing nucleoside triphosphate hydrolases"/>
    <property type="match status" value="1"/>
</dbReference>
<dbReference type="InterPro" id="IPR051185">
    <property type="entry name" value="ASPM"/>
</dbReference>
<dbReference type="PANTHER" id="PTHR22706">
    <property type="entry name" value="ASSEMBLY FACTOR FOR SPINDLE MICROTUBULES"/>
    <property type="match status" value="1"/>
</dbReference>
<dbReference type="InterPro" id="IPR027417">
    <property type="entry name" value="P-loop_NTPase"/>
</dbReference>
<dbReference type="EMBL" id="GECU01005715">
    <property type="protein sequence ID" value="JAT01992.1"/>
    <property type="molecule type" value="Transcribed_RNA"/>
</dbReference>
<reference evidence="5" key="1">
    <citation type="submission" date="2015-11" db="EMBL/GenBank/DDBJ databases">
        <title>De novo transcriptome assembly of four potential Pierce s Disease insect vectors from Arizona vineyards.</title>
        <authorList>
            <person name="Tassone E.E."/>
        </authorList>
    </citation>
    <scope>NUCLEOTIDE SEQUENCE</scope>
</reference>
<evidence type="ECO:0000256" key="2">
    <source>
        <dbReference type="ARBA" id="ARBA00022490"/>
    </source>
</evidence>
<dbReference type="GO" id="GO:0000278">
    <property type="term" value="P:mitotic cell cycle"/>
    <property type="evidence" value="ECO:0007669"/>
    <property type="project" value="TreeGrafter"/>
</dbReference>
<dbReference type="GO" id="GO:0000922">
    <property type="term" value="C:spindle pole"/>
    <property type="evidence" value="ECO:0007669"/>
    <property type="project" value="TreeGrafter"/>
</dbReference>
<dbReference type="Gene3D" id="1.20.5.190">
    <property type="match status" value="1"/>
</dbReference>
<keyword evidence="2" id="KW-0963">Cytoplasm</keyword>
<dbReference type="SMART" id="SM00015">
    <property type="entry name" value="IQ"/>
    <property type="match status" value="3"/>
</dbReference>
<sequence length="339" mass="41078">GYRCGRKFVGYDFYSEVFIDVILLNIHFGLIMACIEHYIKDAENIFNEIVLRHGNAQNNVYIEYLAARTIQRWFRGYVTRKHLAFLNSCATTIQKHWRGYVDRKYYNELLKNAVHKMFLEYYNQMASKIQKVWRGHHVRTHIFSYYKLKAYINEILNKNREFLEEAKDYEAHTKHLLQKTKQEECQEWLSYLSFRVHHLIRTHQIEGVYSNHGTCEYSNLEQHLKNAKFKDFMDLKRAKEKQKQLKEPQHNYIFEGRLRECEEVWLHRNDPGKYSLATGEYGRDKQEYQQRRKISQILHQHQDTPMKFLPVRYQDGDYHLNAKTYRCPPLHSSVKKRNI</sequence>